<sequence>MVFSAFKRQTRIIMGSSYSALSTNDDTEMLALAVKDQPQKNGKMPRSFTMFDKLPNCRTPVHVDTINCLGAVRPGMVLSGSSDKTIVLNNVDTGECVVRWRGHTDSVTKVAYKQSQSKHYVLSGSRDSTVKLWMFNRSDPLEDYTSHKLTVTAVCNIEDNMFVTGGRDTNVMLFDINRKQPVVVRSINRNLVTHITKVPSTSMIAQTSEDRIMKLYDSRDLAPIFEFPIKNHIQHHCSASNDGNYVLASSGGTNGDGCEITLYDMRQQKEMKTFRGHEESVKCAVFLSQTITCKRIILSVSDDKTIRLWSMEDNKCLWREPSPTHSELTSCIGFTDGNIVVAGSNASLCHLRMNGKAGVPFLQCLSVQSKNTLTSSISSSNFMK</sequence>
<organism evidence="1 2">
    <name type="scientific">Panagrolaimus sp. JU765</name>
    <dbReference type="NCBI Taxonomy" id="591449"/>
    <lineage>
        <taxon>Eukaryota</taxon>
        <taxon>Metazoa</taxon>
        <taxon>Ecdysozoa</taxon>
        <taxon>Nematoda</taxon>
        <taxon>Chromadorea</taxon>
        <taxon>Rhabditida</taxon>
        <taxon>Tylenchina</taxon>
        <taxon>Panagrolaimomorpha</taxon>
        <taxon>Panagrolaimoidea</taxon>
        <taxon>Panagrolaimidae</taxon>
        <taxon>Panagrolaimus</taxon>
    </lineage>
</organism>
<evidence type="ECO:0000313" key="1">
    <source>
        <dbReference type="Proteomes" id="UP000887576"/>
    </source>
</evidence>
<name>A0AC34RSH3_9BILA</name>
<dbReference type="WBParaSite" id="JU765_v2.g9513.t1">
    <property type="protein sequence ID" value="JU765_v2.g9513.t1"/>
    <property type="gene ID" value="JU765_v2.g9513"/>
</dbReference>
<dbReference type="Proteomes" id="UP000887576">
    <property type="component" value="Unplaced"/>
</dbReference>
<accession>A0AC34RSH3</accession>
<reference evidence="2" key="1">
    <citation type="submission" date="2022-11" db="UniProtKB">
        <authorList>
            <consortium name="WormBaseParasite"/>
        </authorList>
    </citation>
    <scope>IDENTIFICATION</scope>
</reference>
<protein>
    <submittedName>
        <fullName evidence="2">Uncharacterized protein</fullName>
    </submittedName>
</protein>
<proteinExistence type="predicted"/>
<evidence type="ECO:0000313" key="2">
    <source>
        <dbReference type="WBParaSite" id="JU765_v2.g9513.t1"/>
    </source>
</evidence>